<evidence type="ECO:0000313" key="2">
    <source>
        <dbReference type="Proteomes" id="UP000054783"/>
    </source>
</evidence>
<dbReference type="Proteomes" id="UP000054783">
    <property type="component" value="Unassembled WGS sequence"/>
</dbReference>
<comment type="caution">
    <text evidence="1">The sequence shown here is derived from an EMBL/GenBank/DDBJ whole genome shotgun (WGS) entry which is preliminary data.</text>
</comment>
<dbReference type="EMBL" id="JYDQ01000081">
    <property type="protein sequence ID" value="KRY16271.1"/>
    <property type="molecule type" value="Genomic_DNA"/>
</dbReference>
<reference evidence="1 2" key="1">
    <citation type="submission" date="2015-01" db="EMBL/GenBank/DDBJ databases">
        <title>Evolution of Trichinella species and genotypes.</title>
        <authorList>
            <person name="Korhonen P.K."/>
            <person name="Edoardo P."/>
            <person name="Giuseppe L.R."/>
            <person name="Gasser R.B."/>
        </authorList>
    </citation>
    <scope>NUCLEOTIDE SEQUENCE [LARGE SCALE GENOMIC DNA]</scope>
    <source>
        <strain evidence="1">ISS2496</strain>
    </source>
</reference>
<gene>
    <name evidence="1" type="ORF">T12_5511</name>
</gene>
<dbReference type="AlphaFoldDB" id="A0A0V0ZUV1"/>
<proteinExistence type="predicted"/>
<sequence>MVIFEIGNLCSIQLVPTKLLLKIDRNANEVVCILSVSFVCKSINSYRGMPIICSCWRWTFNATVRRRNNF</sequence>
<protein>
    <submittedName>
        <fullName evidence="1">Uncharacterized protein</fullName>
    </submittedName>
</protein>
<name>A0A0V0ZUV1_9BILA</name>
<accession>A0A0V0ZUV1</accession>
<keyword evidence="2" id="KW-1185">Reference proteome</keyword>
<organism evidence="1 2">
    <name type="scientific">Trichinella patagoniensis</name>
    <dbReference type="NCBI Taxonomy" id="990121"/>
    <lineage>
        <taxon>Eukaryota</taxon>
        <taxon>Metazoa</taxon>
        <taxon>Ecdysozoa</taxon>
        <taxon>Nematoda</taxon>
        <taxon>Enoplea</taxon>
        <taxon>Dorylaimia</taxon>
        <taxon>Trichinellida</taxon>
        <taxon>Trichinellidae</taxon>
        <taxon>Trichinella</taxon>
    </lineage>
</organism>
<evidence type="ECO:0000313" key="1">
    <source>
        <dbReference type="EMBL" id="KRY16271.1"/>
    </source>
</evidence>